<dbReference type="PANTHER" id="PTHR11941:SF54">
    <property type="entry name" value="ENOYL-COA HYDRATASE, MITOCHONDRIAL"/>
    <property type="match status" value="1"/>
</dbReference>
<dbReference type="Proteomes" id="UP000281553">
    <property type="component" value="Unassembled WGS sequence"/>
</dbReference>
<comment type="similarity">
    <text evidence="1 7">Belongs to the enoyl-CoA hydratase/isomerase family.</text>
</comment>
<dbReference type="FunFam" id="1.10.12.10:FF:000001">
    <property type="entry name" value="Probable enoyl-CoA hydratase, mitochondrial"/>
    <property type="match status" value="1"/>
</dbReference>
<dbReference type="PROSITE" id="PS00166">
    <property type="entry name" value="ENOYL_COA_HYDRATASE"/>
    <property type="match status" value="1"/>
</dbReference>
<keyword evidence="3" id="KW-0276">Fatty acid metabolism</keyword>
<dbReference type="Gene3D" id="3.90.226.10">
    <property type="entry name" value="2-enoyl-CoA Hydratase, Chain A, domain 1"/>
    <property type="match status" value="1"/>
</dbReference>
<dbReference type="CDD" id="cd06558">
    <property type="entry name" value="crotonase-like"/>
    <property type="match status" value="1"/>
</dbReference>
<evidence type="ECO:0000256" key="6">
    <source>
        <dbReference type="ARBA" id="ARBA00073937"/>
    </source>
</evidence>
<evidence type="ECO:0000256" key="1">
    <source>
        <dbReference type="ARBA" id="ARBA00005254"/>
    </source>
</evidence>
<dbReference type="InterPro" id="IPR018376">
    <property type="entry name" value="Enoyl-CoA_hyd/isom_CS"/>
</dbReference>
<proteinExistence type="inferred from homology"/>
<dbReference type="InterPro" id="IPR029045">
    <property type="entry name" value="ClpP/crotonase-like_dom_sf"/>
</dbReference>
<keyword evidence="4" id="KW-0443">Lipid metabolism</keyword>
<gene>
    <name evidence="8" type="ORF">DILT_LOCUS4734</name>
</gene>
<evidence type="ECO:0000256" key="5">
    <source>
        <dbReference type="ARBA" id="ARBA00023239"/>
    </source>
</evidence>
<dbReference type="GO" id="GO:0006635">
    <property type="term" value="P:fatty acid beta-oxidation"/>
    <property type="evidence" value="ECO:0007669"/>
    <property type="project" value="TreeGrafter"/>
</dbReference>
<dbReference type="PANTHER" id="PTHR11941">
    <property type="entry name" value="ENOYL-COA HYDRATASE-RELATED"/>
    <property type="match status" value="1"/>
</dbReference>
<organism evidence="8 9">
    <name type="scientific">Dibothriocephalus latus</name>
    <name type="common">Fish tapeworm</name>
    <name type="synonym">Diphyllobothrium latum</name>
    <dbReference type="NCBI Taxonomy" id="60516"/>
    <lineage>
        <taxon>Eukaryota</taxon>
        <taxon>Metazoa</taxon>
        <taxon>Spiralia</taxon>
        <taxon>Lophotrochozoa</taxon>
        <taxon>Platyhelminthes</taxon>
        <taxon>Cestoda</taxon>
        <taxon>Eucestoda</taxon>
        <taxon>Diphyllobothriidea</taxon>
        <taxon>Diphyllobothriidae</taxon>
        <taxon>Dibothriocephalus</taxon>
    </lineage>
</organism>
<dbReference type="Gene3D" id="1.10.12.10">
    <property type="entry name" value="Lyase 2-enoyl-coa Hydratase, Chain A, domain 2"/>
    <property type="match status" value="1"/>
</dbReference>
<dbReference type="GO" id="GO:0005739">
    <property type="term" value="C:mitochondrion"/>
    <property type="evidence" value="ECO:0007669"/>
    <property type="project" value="TreeGrafter"/>
</dbReference>
<evidence type="ECO:0000256" key="7">
    <source>
        <dbReference type="RuleBase" id="RU003707"/>
    </source>
</evidence>
<evidence type="ECO:0000313" key="8">
    <source>
        <dbReference type="EMBL" id="VDN08903.1"/>
    </source>
</evidence>
<dbReference type="EMBL" id="UYRU01046012">
    <property type="protein sequence ID" value="VDN08903.1"/>
    <property type="molecule type" value="Genomic_DNA"/>
</dbReference>
<name>A0A3P7LE79_DIBLA</name>
<dbReference type="EC" id="4.2.1.17" evidence="2"/>
<dbReference type="InterPro" id="IPR001753">
    <property type="entry name" value="Enoyl-CoA_hydra/iso"/>
</dbReference>
<dbReference type="AlphaFoldDB" id="A0A3P7LE79"/>
<reference evidence="8 9" key="1">
    <citation type="submission" date="2018-11" db="EMBL/GenBank/DDBJ databases">
        <authorList>
            <consortium name="Pathogen Informatics"/>
        </authorList>
    </citation>
    <scope>NUCLEOTIDE SEQUENCE [LARGE SCALE GENOMIC DNA]</scope>
</reference>
<dbReference type="SUPFAM" id="SSF52096">
    <property type="entry name" value="ClpP/crotonase"/>
    <property type="match status" value="1"/>
</dbReference>
<dbReference type="GO" id="GO:0004300">
    <property type="term" value="F:enoyl-CoA hydratase activity"/>
    <property type="evidence" value="ECO:0007669"/>
    <property type="project" value="UniProtKB-EC"/>
</dbReference>
<keyword evidence="5" id="KW-0456">Lyase</keyword>
<dbReference type="Pfam" id="PF00378">
    <property type="entry name" value="ECH_1"/>
    <property type="match status" value="1"/>
</dbReference>
<dbReference type="FunFam" id="3.90.226.10:FF:000019">
    <property type="entry name" value="Enoyl-CoA hydratase, mitochondrial"/>
    <property type="match status" value="1"/>
</dbReference>
<accession>A0A3P7LE79</accession>
<evidence type="ECO:0000256" key="4">
    <source>
        <dbReference type="ARBA" id="ARBA00023098"/>
    </source>
</evidence>
<evidence type="ECO:0000313" key="9">
    <source>
        <dbReference type="Proteomes" id="UP000281553"/>
    </source>
</evidence>
<evidence type="ECO:0000256" key="3">
    <source>
        <dbReference type="ARBA" id="ARBA00022832"/>
    </source>
</evidence>
<dbReference type="OrthoDB" id="2018133at2759"/>
<protein>
    <recommendedName>
        <fullName evidence="6">Probable enoyl-CoA hydratase, mitochondrial</fullName>
        <ecNumber evidence="2">4.2.1.17</ecNumber>
    </recommendedName>
</protein>
<dbReference type="InterPro" id="IPR014748">
    <property type="entry name" value="Enoyl-CoA_hydra_C"/>
</dbReference>
<keyword evidence="9" id="KW-1185">Reference proteome</keyword>
<evidence type="ECO:0000256" key="2">
    <source>
        <dbReference type="ARBA" id="ARBA00012076"/>
    </source>
</evidence>
<sequence>MALVGFYESLLINRTGQSNAVALITLNRPETLNSLSSGLLRELASALETLKTEDSIKCLVITGHEKVFAAGADVTEFADLSYSDIYNRDFFAHWERLTACKKPVIAAVNGIALGGGCELAMMCDIIYAGEKAKFGQPEIKLGLIPGAGGTQRLIRAVGKSRAMEMILSGEMITAQEAATAGLISRVYPVNEVVSRAVDLADRIARFSSLALRAAKESVNAAHNTTLSQGLEYEKQSFFGCFATNDSKEGIQAFIEKRQPKFTDS</sequence>